<evidence type="ECO:0000313" key="8">
    <source>
        <dbReference type="EMBL" id="AFU97513.1"/>
    </source>
</evidence>
<feature type="transmembrane region" description="Helical" evidence="6">
    <location>
        <begin position="438"/>
        <end position="457"/>
    </location>
</feature>
<evidence type="ECO:0000256" key="6">
    <source>
        <dbReference type="SAM" id="Phobius"/>
    </source>
</evidence>
<keyword evidence="2" id="KW-1003">Cell membrane</keyword>
<evidence type="ECO:0000256" key="2">
    <source>
        <dbReference type="ARBA" id="ARBA00022475"/>
    </source>
</evidence>
<dbReference type="HOGENOM" id="CLU_010363_3_0_6"/>
<dbReference type="InterPro" id="IPR001279">
    <property type="entry name" value="Metallo-B-lactamas"/>
</dbReference>
<dbReference type="EMBL" id="CP003746">
    <property type="protein sequence ID" value="AFU97513.1"/>
    <property type="molecule type" value="Genomic_DNA"/>
</dbReference>
<keyword evidence="3 6" id="KW-0812">Transmembrane</keyword>
<dbReference type="GO" id="GO:0005886">
    <property type="term" value="C:plasma membrane"/>
    <property type="evidence" value="ECO:0007669"/>
    <property type="project" value="UniProtKB-SubCell"/>
</dbReference>
<feature type="domain" description="Metallo-beta-lactamase" evidence="7">
    <location>
        <begin position="533"/>
        <end position="691"/>
    </location>
</feature>
<keyword evidence="4 6" id="KW-1133">Transmembrane helix</keyword>
<dbReference type="PANTHER" id="PTHR30619:SF1">
    <property type="entry name" value="RECOMBINATION PROTEIN 2"/>
    <property type="match status" value="1"/>
</dbReference>
<dbReference type="SUPFAM" id="SSF56281">
    <property type="entry name" value="Metallo-hydrolase/oxidoreductase"/>
    <property type="match status" value="1"/>
</dbReference>
<dbReference type="SMART" id="SM00849">
    <property type="entry name" value="Lactamase_B"/>
    <property type="match status" value="1"/>
</dbReference>
<evidence type="ECO:0000256" key="1">
    <source>
        <dbReference type="ARBA" id="ARBA00004651"/>
    </source>
</evidence>
<evidence type="ECO:0000256" key="5">
    <source>
        <dbReference type="ARBA" id="ARBA00023136"/>
    </source>
</evidence>
<dbReference type="Proteomes" id="UP000000466">
    <property type="component" value="Chromosome"/>
</dbReference>
<proteinExistence type="predicted"/>
<protein>
    <submittedName>
        <fullName evidence="8">DNA internalization-related competence protein ComEC/Rec2</fullName>
    </submittedName>
</protein>
<evidence type="ECO:0000259" key="7">
    <source>
        <dbReference type="SMART" id="SM00849"/>
    </source>
</evidence>
<dbReference type="InterPro" id="IPR004477">
    <property type="entry name" value="ComEC_N"/>
</dbReference>
<feature type="transmembrane region" description="Helical" evidence="6">
    <location>
        <begin position="383"/>
        <end position="404"/>
    </location>
</feature>
<evidence type="ECO:0000256" key="3">
    <source>
        <dbReference type="ARBA" id="ARBA00022692"/>
    </source>
</evidence>
<dbReference type="eggNOG" id="COG0658">
    <property type="taxonomic scope" value="Bacteria"/>
</dbReference>
<dbReference type="Pfam" id="PF13567">
    <property type="entry name" value="DUF4131"/>
    <property type="match status" value="1"/>
</dbReference>
<dbReference type="KEGG" id="saga:M5M_01430"/>
<dbReference type="InterPro" id="IPR025405">
    <property type="entry name" value="DUF4131"/>
</dbReference>
<dbReference type="eggNOG" id="COG2333">
    <property type="taxonomic scope" value="Bacteria"/>
</dbReference>
<keyword evidence="9" id="KW-1185">Reference proteome</keyword>
<feature type="transmembrane region" description="Helical" evidence="6">
    <location>
        <begin position="324"/>
        <end position="343"/>
    </location>
</feature>
<dbReference type="NCBIfam" id="TIGR00360">
    <property type="entry name" value="ComEC_N-term"/>
    <property type="match status" value="1"/>
</dbReference>
<feature type="transmembrane region" description="Helical" evidence="6">
    <location>
        <begin position="281"/>
        <end position="303"/>
    </location>
</feature>
<feature type="transmembrane region" description="Helical" evidence="6">
    <location>
        <begin position="410"/>
        <end position="431"/>
    </location>
</feature>
<dbReference type="GO" id="GO:0030420">
    <property type="term" value="P:establishment of competence for transformation"/>
    <property type="evidence" value="ECO:0007669"/>
    <property type="project" value="InterPro"/>
</dbReference>
<evidence type="ECO:0000313" key="9">
    <source>
        <dbReference type="Proteomes" id="UP000000466"/>
    </source>
</evidence>
<dbReference type="PANTHER" id="PTHR30619">
    <property type="entry name" value="DNA INTERNALIZATION/COMPETENCE PROTEIN COMEC/REC2"/>
    <property type="match status" value="1"/>
</dbReference>
<feature type="transmembrane region" description="Helical" evidence="6">
    <location>
        <begin position="469"/>
        <end position="490"/>
    </location>
</feature>
<dbReference type="InterPro" id="IPR036866">
    <property type="entry name" value="RibonucZ/Hydroxyglut_hydro"/>
</dbReference>
<dbReference type="Pfam" id="PF00753">
    <property type="entry name" value="Lactamase_B"/>
    <property type="match status" value="1"/>
</dbReference>
<comment type="subcellular location">
    <subcellularLocation>
        <location evidence="1">Cell membrane</location>
        <topology evidence="1">Multi-pass membrane protein</topology>
    </subcellularLocation>
</comment>
<keyword evidence="5 6" id="KW-0472">Membrane</keyword>
<dbReference type="OrthoDB" id="9761531at2"/>
<dbReference type="NCBIfam" id="TIGR00361">
    <property type="entry name" value="ComEC_Rec2"/>
    <property type="match status" value="1"/>
</dbReference>
<dbReference type="Gene3D" id="3.60.15.10">
    <property type="entry name" value="Ribonuclease Z/Hydroxyacylglutathione hydrolase-like"/>
    <property type="match status" value="1"/>
</dbReference>
<feature type="transmembrane region" description="Helical" evidence="6">
    <location>
        <begin position="239"/>
        <end position="261"/>
    </location>
</feature>
<dbReference type="RefSeq" id="WP_015045686.1">
    <property type="nucleotide sequence ID" value="NC_018868.3"/>
</dbReference>
<dbReference type="Pfam" id="PF03772">
    <property type="entry name" value="Competence"/>
    <property type="match status" value="1"/>
</dbReference>
<gene>
    <name evidence="8" type="ordered locus">M5M_01430</name>
</gene>
<sequence>MRWVFLAANGLALSFISWSQLPTTVQWLGLLLVPGFAAVRWPALRPAAGVLAVTLAVLWLQGIRLQSAQLPHPCDEVELQMTFQVERLLSRENLPHVQGIRFDAIPISSAHHSVCGSLAFAGRRVRMGWWHASLPDLQVGEVWRANVTLKRPRGQRNWYADDYQLWLLREGIYANGKVATAQKLDGENRPSLRARWQAMLLDQLPLDQAAILIALSTGDRLWLSDALSEALIHSGTAHLLAISGLHIGLAAMLGFWFGRLFFAGWVLCLPRIWRSEFNQIHAARCCAVLAAAAYCWFGGAGVSTQRALMMLCLYFIVQLCSRQWRALDVCLVAMWVLLLVNPLEASAPGFYLSFFAVFCLLSAAPAGRGAWQKWVALLRLQVWLVFAMLPLSLWFFSGFSLVSWLANIVAVPWVSLITVPATLISVVLHLLGSDAHIFTLWIAASSVQFFLDFLALLSKGMTWFGLPQWHALPLSPWTLFLGAVCLLGWVAPLPARIKWLGVGVSVVFLSWSWQQEIRLADGRERILVFDVGQGLSVLVESGGQRLLYDTGPPFGRRTSAMARIMLPFFYRSAVTGLDYTVVSHADLDHAGGVADLRALGPSVMHWIAGEPIDGLSATGCEQPRTLPFGQRGQLRFIAAGRTQEGNDSSCVIEVRLSWAYLLLTGDISVARELMLSRRLSPYRPAYVMAGHHGSQTSSSFGLLSRFAGAQFIISAGYQNSYGHPHPAVVQRAQALGLQPVNTADAGAIIYQPDGAGGVDVIRLREASPRFWQ</sequence>
<dbReference type="InterPro" id="IPR004797">
    <property type="entry name" value="Competence_ComEC/Rec2"/>
</dbReference>
<dbReference type="AlphaFoldDB" id="K4KHR4"/>
<reference evidence="8 9" key="1">
    <citation type="journal article" date="2013" name="Genome Announc.">
        <title>Complete genome sequence of Simiduia agarivorans SA1(T), a marine bacterium able to degrade a variety of polysaccharides.</title>
        <authorList>
            <person name="Lin S.Y."/>
            <person name="Shieh W.Y."/>
            <person name="Chen J.S."/>
            <person name="Tang S.L."/>
        </authorList>
    </citation>
    <scope>NUCLEOTIDE SEQUENCE [LARGE SCALE GENOMIC DNA]</scope>
    <source>
        <strain evidence="9">DSM 21679 / JCM 13881 / BCRC 17597 / SA1</strain>
    </source>
</reference>
<organism evidence="8 9">
    <name type="scientific">Simiduia agarivorans (strain DSM 21679 / JCM 13881 / BCRC 17597 / SA1)</name>
    <dbReference type="NCBI Taxonomy" id="1117647"/>
    <lineage>
        <taxon>Bacteria</taxon>
        <taxon>Pseudomonadati</taxon>
        <taxon>Pseudomonadota</taxon>
        <taxon>Gammaproteobacteria</taxon>
        <taxon>Cellvibrionales</taxon>
        <taxon>Cellvibrionaceae</taxon>
        <taxon>Simiduia</taxon>
    </lineage>
</organism>
<feature type="transmembrane region" description="Helical" evidence="6">
    <location>
        <begin position="349"/>
        <end position="371"/>
    </location>
</feature>
<accession>K4KHR4</accession>
<dbReference type="InterPro" id="IPR052159">
    <property type="entry name" value="Competence_DNA_uptake"/>
</dbReference>
<evidence type="ECO:0000256" key="4">
    <source>
        <dbReference type="ARBA" id="ARBA00022989"/>
    </source>
</evidence>
<name>K4KHR4_SIMAS</name>
<dbReference type="STRING" id="1117647.M5M_01430"/>